<proteinExistence type="predicted"/>
<evidence type="ECO:0000313" key="2">
    <source>
        <dbReference type="Proteomes" id="UP000586254"/>
    </source>
</evidence>
<protein>
    <submittedName>
        <fullName evidence="1">Uncharacterized protein</fullName>
    </submittedName>
</protein>
<dbReference type="RefSeq" id="WP_180494065.1">
    <property type="nucleotide sequence ID" value="NZ_JACCKS010000027.1"/>
</dbReference>
<comment type="caution">
    <text evidence="1">The sequence shown here is derived from an EMBL/GenBank/DDBJ whole genome shotgun (WGS) entry which is preliminary data.</text>
</comment>
<sequence>MLKRNEKGNLNFDSLGFELFVGGLFDKCKNVQELEWLEERMVEIIEITEETYEEELEVENASTD</sequence>
<reference evidence="1 2" key="1">
    <citation type="submission" date="2020-07" db="EMBL/GenBank/DDBJ databases">
        <title>Organ Donor 1.</title>
        <authorList>
            <person name="Marsh A.J."/>
            <person name="Azcarate-Peril M.A."/>
        </authorList>
    </citation>
    <scope>NUCLEOTIDE SEQUENCE [LARGE SCALE GENOMIC DNA]</scope>
    <source>
        <strain evidence="1 2">AMC0717</strain>
    </source>
</reference>
<accession>A0A853JTE8</accession>
<dbReference type="EMBL" id="JACCKS010000027">
    <property type="protein sequence ID" value="NZA39834.1"/>
    <property type="molecule type" value="Genomic_DNA"/>
</dbReference>
<dbReference type="AlphaFoldDB" id="A0A853JTE8"/>
<evidence type="ECO:0000313" key="1">
    <source>
        <dbReference type="EMBL" id="NZA39834.1"/>
    </source>
</evidence>
<name>A0A853JTE8_9FIRM</name>
<organism evidence="1 2">
    <name type="scientific">Eubacterium callanderi</name>
    <dbReference type="NCBI Taxonomy" id="53442"/>
    <lineage>
        <taxon>Bacteria</taxon>
        <taxon>Bacillati</taxon>
        <taxon>Bacillota</taxon>
        <taxon>Clostridia</taxon>
        <taxon>Eubacteriales</taxon>
        <taxon>Eubacteriaceae</taxon>
        <taxon>Eubacterium</taxon>
    </lineage>
</organism>
<dbReference type="Proteomes" id="UP000586254">
    <property type="component" value="Unassembled WGS sequence"/>
</dbReference>
<gene>
    <name evidence="1" type="ORF">H0N91_17295</name>
</gene>